<organism evidence="1 2">
    <name type="scientific">candidate division WOR-3 bacterium JGI_Cruoil_03_44_89</name>
    <dbReference type="NCBI Taxonomy" id="1973748"/>
    <lineage>
        <taxon>Bacteria</taxon>
        <taxon>Bacteria division WOR-3</taxon>
    </lineage>
</organism>
<evidence type="ECO:0000313" key="2">
    <source>
        <dbReference type="Proteomes" id="UP000215215"/>
    </source>
</evidence>
<protein>
    <recommendedName>
        <fullName evidence="3">Outer membrane protein beta-barrel domain-containing protein</fullName>
    </recommendedName>
</protein>
<dbReference type="EMBL" id="NOZQ01000202">
    <property type="protein sequence ID" value="OYD14158.1"/>
    <property type="molecule type" value="Genomic_DNA"/>
</dbReference>
<accession>A0A235BPB6</accession>
<dbReference type="Proteomes" id="UP000215215">
    <property type="component" value="Unassembled WGS sequence"/>
</dbReference>
<reference evidence="1 2" key="1">
    <citation type="submission" date="2017-07" db="EMBL/GenBank/DDBJ databases">
        <title>Recovery of genomes from metagenomes via a dereplication, aggregation, and scoring strategy.</title>
        <authorList>
            <person name="Sieber C.M."/>
            <person name="Probst A.J."/>
            <person name="Sharrar A."/>
            <person name="Thomas B.C."/>
            <person name="Hess M."/>
            <person name="Tringe S.G."/>
            <person name="Banfield J.F."/>
        </authorList>
    </citation>
    <scope>NUCLEOTIDE SEQUENCE [LARGE SCALE GENOMIC DNA]</scope>
    <source>
        <strain evidence="1">JGI_Cruoil_03_44_89</strain>
    </source>
</reference>
<name>A0A235BPB6_UNCW3</name>
<proteinExistence type="predicted"/>
<sequence>MRKAILVLGLIIPVFCAAGIPFGVEGGAGLAIQENNNAFFTDGSAILHIYRNFYARTEVASLSFPSGGTIISLGTGQGFDVMMFLPGAGITPYGLSGLYFMSGGGLSTFNLKLGGGAEFKLTGSKMAPFVEATIDILSTSINSHSHSTNVITIKGGIRMR</sequence>
<gene>
    <name evidence="1" type="ORF">CH333_08870</name>
</gene>
<comment type="caution">
    <text evidence="1">The sequence shown here is derived from an EMBL/GenBank/DDBJ whole genome shotgun (WGS) entry which is preliminary data.</text>
</comment>
<dbReference type="AlphaFoldDB" id="A0A235BPB6"/>
<evidence type="ECO:0008006" key="3">
    <source>
        <dbReference type="Google" id="ProtNLM"/>
    </source>
</evidence>
<evidence type="ECO:0000313" key="1">
    <source>
        <dbReference type="EMBL" id="OYD14158.1"/>
    </source>
</evidence>